<gene>
    <name evidence="1" type="ORF">METUNv1_00509</name>
</gene>
<dbReference type="Proteomes" id="UP000005019">
    <property type="component" value="Unassembled WGS sequence"/>
</dbReference>
<keyword evidence="2" id="KW-1185">Reference proteome</keyword>
<dbReference type="AlphaFoldDB" id="F5R873"/>
<evidence type="ECO:0000313" key="2">
    <source>
        <dbReference type="Proteomes" id="UP000005019"/>
    </source>
</evidence>
<sequence>MTYRAATDPLYDICLVCLQRGHCSGSCPSWKRKDTEL</sequence>
<evidence type="ECO:0000313" key="1">
    <source>
        <dbReference type="EMBL" id="EGK73331.1"/>
    </source>
</evidence>
<comment type="caution">
    <text evidence="1">The sequence shown here is derived from an EMBL/GenBank/DDBJ whole genome shotgun (WGS) entry which is preliminary data.</text>
</comment>
<dbReference type="GO" id="GO:0008270">
    <property type="term" value="F:zinc ion binding"/>
    <property type="evidence" value="ECO:0007669"/>
    <property type="project" value="InterPro"/>
</dbReference>
<organism evidence="1 2">
    <name type="scientific">Methyloversatilis universalis (strain ATCC BAA-1314 / DSM 25237 / JCM 13912 / CCUG 52030 / FAM5)</name>
    <dbReference type="NCBI Taxonomy" id="1000565"/>
    <lineage>
        <taxon>Bacteria</taxon>
        <taxon>Pseudomonadati</taxon>
        <taxon>Pseudomonadota</taxon>
        <taxon>Betaproteobacteria</taxon>
        <taxon>Nitrosomonadales</taxon>
        <taxon>Sterolibacteriaceae</taxon>
        <taxon>Methyloversatilis</taxon>
    </lineage>
</organism>
<dbReference type="EMBL" id="AFHG01000029">
    <property type="protein sequence ID" value="EGK73331.1"/>
    <property type="molecule type" value="Genomic_DNA"/>
</dbReference>
<dbReference type="SUPFAM" id="SSF57756">
    <property type="entry name" value="Retrovirus zinc finger-like domains"/>
    <property type="match status" value="1"/>
</dbReference>
<reference evidence="1 2" key="1">
    <citation type="journal article" date="2011" name="J. Bacteriol.">
        <title>Genome sequence of Methyloversatilis universalis FAM5T, a methylotrophic representative of the order Rhodocyclales.</title>
        <authorList>
            <person name="Kittichotirat W."/>
            <person name="Good N.M."/>
            <person name="Hall R."/>
            <person name="Bringel F."/>
            <person name="Lajus A."/>
            <person name="Medigue C."/>
            <person name="Smalley N.E."/>
            <person name="Beck D."/>
            <person name="Bumgarner R."/>
            <person name="Vuilleumier S."/>
            <person name="Kalyuzhnaya M.G."/>
        </authorList>
    </citation>
    <scope>NUCLEOTIDE SEQUENCE [LARGE SCALE GENOMIC DNA]</scope>
    <source>
        <strain evidence="2">ATCC BAA-1314 / JCM 13912 / FAM5</strain>
    </source>
</reference>
<proteinExistence type="predicted"/>
<name>F5R873_METUF</name>
<accession>F5R873</accession>
<protein>
    <submittedName>
        <fullName evidence="1">Uncharacterized protein</fullName>
    </submittedName>
</protein>
<dbReference type="InterPro" id="IPR036875">
    <property type="entry name" value="Znf_CCHC_sf"/>
</dbReference>
<dbReference type="GO" id="GO:0003676">
    <property type="term" value="F:nucleic acid binding"/>
    <property type="evidence" value="ECO:0007669"/>
    <property type="project" value="InterPro"/>
</dbReference>